<accession>A0ABW9W9I5</accession>
<reference evidence="2 3" key="1">
    <citation type="submission" date="2019-12" db="EMBL/GenBank/DDBJ databases">
        <title>Novel species isolated from a subtropical stream in China.</title>
        <authorList>
            <person name="Lu H."/>
        </authorList>
    </citation>
    <scope>NUCLEOTIDE SEQUENCE [LARGE SCALE GENOMIC DNA]</scope>
    <source>
        <strain evidence="2 3">CY42W</strain>
    </source>
</reference>
<gene>
    <name evidence="2" type="ORF">GTP69_29880</name>
</gene>
<organism evidence="2 3">
    <name type="scientific">Duganella levis</name>
    <dbReference type="NCBI Taxonomy" id="2692169"/>
    <lineage>
        <taxon>Bacteria</taxon>
        <taxon>Pseudomonadati</taxon>
        <taxon>Pseudomonadota</taxon>
        <taxon>Betaproteobacteria</taxon>
        <taxon>Burkholderiales</taxon>
        <taxon>Oxalobacteraceae</taxon>
        <taxon>Telluria group</taxon>
        <taxon>Duganella</taxon>
    </lineage>
</organism>
<keyword evidence="3" id="KW-1185">Reference proteome</keyword>
<dbReference type="EMBL" id="WWCT01000048">
    <property type="protein sequence ID" value="MYN30619.1"/>
    <property type="molecule type" value="Genomic_DNA"/>
</dbReference>
<evidence type="ECO:0000313" key="3">
    <source>
        <dbReference type="Proteomes" id="UP000642144"/>
    </source>
</evidence>
<comment type="caution">
    <text evidence="2">The sequence shown here is derived from an EMBL/GenBank/DDBJ whole genome shotgun (WGS) entry which is preliminary data.</text>
</comment>
<dbReference type="RefSeq" id="WP_161058264.1">
    <property type="nucleotide sequence ID" value="NZ_WWCT01000048.1"/>
</dbReference>
<feature type="region of interest" description="Disordered" evidence="1">
    <location>
        <begin position="35"/>
        <end position="62"/>
    </location>
</feature>
<protein>
    <submittedName>
        <fullName evidence="2">Uncharacterized protein</fullName>
    </submittedName>
</protein>
<name>A0ABW9W9I5_9BURK</name>
<evidence type="ECO:0000313" key="2">
    <source>
        <dbReference type="EMBL" id="MYN30619.1"/>
    </source>
</evidence>
<evidence type="ECO:0000256" key="1">
    <source>
        <dbReference type="SAM" id="MobiDB-lite"/>
    </source>
</evidence>
<sequence length="62" mass="6969">MDAITSYLQPGRLADVLALIQVLAYDRDSYRTEDGLDDELQRKPSTGETWMPVARTPKVFPG</sequence>
<dbReference type="Proteomes" id="UP000642144">
    <property type="component" value="Unassembled WGS sequence"/>
</dbReference>
<proteinExistence type="predicted"/>